<feature type="transmembrane region" description="Helical" evidence="1">
    <location>
        <begin position="204"/>
        <end position="223"/>
    </location>
</feature>
<dbReference type="Proteomes" id="UP001500889">
    <property type="component" value="Chromosome U"/>
</dbReference>
<keyword evidence="1" id="KW-1133">Transmembrane helix</keyword>
<evidence type="ECO:0000256" key="1">
    <source>
        <dbReference type="SAM" id="Phobius"/>
    </source>
</evidence>
<dbReference type="EMBL" id="AP029264">
    <property type="protein sequence ID" value="BFF95137.1"/>
    <property type="molecule type" value="Genomic_DNA"/>
</dbReference>
<feature type="transmembrane region" description="Helical" evidence="1">
    <location>
        <begin position="141"/>
        <end position="163"/>
    </location>
</feature>
<name>A0AAU9FHL3_DROMD</name>
<evidence type="ECO:0000313" key="3">
    <source>
        <dbReference type="Proteomes" id="UP001500889"/>
    </source>
</evidence>
<feature type="transmembrane region" description="Helical" evidence="1">
    <location>
        <begin position="112"/>
        <end position="135"/>
    </location>
</feature>
<gene>
    <name evidence="2" type="ORF">DMAD_12607</name>
</gene>
<feature type="transmembrane region" description="Helical" evidence="1">
    <location>
        <begin position="24"/>
        <end position="45"/>
    </location>
</feature>
<feature type="transmembrane region" description="Helical" evidence="1">
    <location>
        <begin position="80"/>
        <end position="100"/>
    </location>
</feature>
<protein>
    <submittedName>
        <fullName evidence="2">Uncharacterized protein</fullName>
    </submittedName>
</protein>
<feature type="transmembrane region" description="Helical" evidence="1">
    <location>
        <begin position="175"/>
        <end position="192"/>
    </location>
</feature>
<proteinExistence type="predicted"/>
<keyword evidence="1" id="KW-0812">Transmembrane</keyword>
<sequence>MEKRVTTQVYGMPHDELITYTTRIYGLGFMFALIGLVQWIVIAALDFHVEKLTADRYGWWLACTFFAIATLAWTEFGRKFPINIALIVGIVETSTWYIGFEQSFIQNHLADFYALVIVVSIMFCSIFWGAYFPMYIVPGDLVLSVLVATANIMLFIFFFNAYITGAEAIEVAVRNFFAIFAISMVIYTATIVHDRQFNVPKHEYLFLSVIIFFCYMILQERVLALSYEYSNDMECTSMINETY</sequence>
<organism evidence="2 3">
    <name type="scientific">Drosophila madeirensis</name>
    <name type="common">Fruit fly</name>
    <dbReference type="NCBI Taxonomy" id="30013"/>
    <lineage>
        <taxon>Eukaryota</taxon>
        <taxon>Metazoa</taxon>
        <taxon>Ecdysozoa</taxon>
        <taxon>Arthropoda</taxon>
        <taxon>Hexapoda</taxon>
        <taxon>Insecta</taxon>
        <taxon>Pterygota</taxon>
        <taxon>Neoptera</taxon>
        <taxon>Endopterygota</taxon>
        <taxon>Diptera</taxon>
        <taxon>Brachycera</taxon>
        <taxon>Muscomorpha</taxon>
        <taxon>Ephydroidea</taxon>
        <taxon>Drosophilidae</taxon>
        <taxon>Drosophila</taxon>
        <taxon>Sophophora</taxon>
    </lineage>
</organism>
<reference evidence="2 3" key="1">
    <citation type="submission" date="2024-02" db="EMBL/GenBank/DDBJ databases">
        <title>A chromosome-level genome assembly of Drosophila madeirensis, a fruit fly species endemic to Madeira island.</title>
        <authorList>
            <person name="Tomihara K."/>
            <person name="Llopart A."/>
            <person name="Yamamoto D."/>
        </authorList>
    </citation>
    <scope>NUCLEOTIDE SEQUENCE [LARGE SCALE GENOMIC DNA]</scope>
    <source>
        <strain evidence="2 3">RF1</strain>
    </source>
</reference>
<keyword evidence="1" id="KW-0472">Membrane</keyword>
<keyword evidence="3" id="KW-1185">Reference proteome</keyword>
<dbReference type="AlphaFoldDB" id="A0AAU9FHL3"/>
<evidence type="ECO:0000313" key="2">
    <source>
        <dbReference type="EMBL" id="BFF95137.1"/>
    </source>
</evidence>
<accession>A0AAU9FHL3</accession>
<feature type="transmembrane region" description="Helical" evidence="1">
    <location>
        <begin position="57"/>
        <end position="74"/>
    </location>
</feature>